<accession>A0A4E0QZP4</accession>
<name>A0A4E0QZP4_FASHE</name>
<gene>
    <name evidence="1" type="ORF">D915_010194</name>
</gene>
<dbReference type="Proteomes" id="UP000230066">
    <property type="component" value="Unassembled WGS sequence"/>
</dbReference>
<evidence type="ECO:0000313" key="2">
    <source>
        <dbReference type="Proteomes" id="UP000230066"/>
    </source>
</evidence>
<dbReference type="EMBL" id="JXXN02007698">
    <property type="protein sequence ID" value="THD19006.1"/>
    <property type="molecule type" value="Genomic_DNA"/>
</dbReference>
<comment type="caution">
    <text evidence="1">The sequence shown here is derived from an EMBL/GenBank/DDBJ whole genome shotgun (WGS) entry which is preliminary data.</text>
</comment>
<sequence>MRLTIFRFRYVPPGSVAKHASQRRQIRRYLQRLREKHPLFPKQTMEQSDRYENAISAMVTTGNTSTANLIPTANEDLATSDGNAEAIGRSL</sequence>
<evidence type="ECO:0000313" key="1">
    <source>
        <dbReference type="EMBL" id="THD19006.1"/>
    </source>
</evidence>
<reference evidence="1" key="1">
    <citation type="submission" date="2019-03" db="EMBL/GenBank/DDBJ databases">
        <title>Improved annotation for the trematode Fasciola hepatica.</title>
        <authorList>
            <person name="Choi Y.-J."/>
            <person name="Martin J."/>
            <person name="Mitreva M."/>
        </authorList>
    </citation>
    <scope>NUCLEOTIDE SEQUENCE [LARGE SCALE GENOMIC DNA]</scope>
</reference>
<organism evidence="1 2">
    <name type="scientific">Fasciola hepatica</name>
    <name type="common">Liver fluke</name>
    <dbReference type="NCBI Taxonomy" id="6192"/>
    <lineage>
        <taxon>Eukaryota</taxon>
        <taxon>Metazoa</taxon>
        <taxon>Spiralia</taxon>
        <taxon>Lophotrochozoa</taxon>
        <taxon>Platyhelminthes</taxon>
        <taxon>Trematoda</taxon>
        <taxon>Digenea</taxon>
        <taxon>Plagiorchiida</taxon>
        <taxon>Echinostomata</taxon>
        <taxon>Echinostomatoidea</taxon>
        <taxon>Fasciolidae</taxon>
        <taxon>Fasciola</taxon>
    </lineage>
</organism>
<keyword evidence="2" id="KW-1185">Reference proteome</keyword>
<protein>
    <submittedName>
        <fullName evidence="1">Uncharacterized protein</fullName>
    </submittedName>
</protein>
<proteinExistence type="predicted"/>
<dbReference type="AlphaFoldDB" id="A0A4E0QZP4"/>